<sequence length="114" mass="12807">MENSPALSQERVHTSQRLGPIMVDETTGDPVTCRKPGQTPKEKSSAPPREKVHITQRLGPQETTENSPALSLEKSLLLKGLDPCCWKRRVLNHWSVKNHEDRPGKRKPRIAPKG</sequence>
<keyword evidence="3" id="KW-1185">Reference proteome</keyword>
<comment type="caution">
    <text evidence="2">The sequence shown here is derived from an EMBL/GenBank/DDBJ whole genome shotgun (WGS) entry which is preliminary data.</text>
</comment>
<evidence type="ECO:0000313" key="3">
    <source>
        <dbReference type="Proteomes" id="UP000886595"/>
    </source>
</evidence>
<evidence type="ECO:0000313" key="2">
    <source>
        <dbReference type="EMBL" id="KAG2327990.1"/>
    </source>
</evidence>
<reference evidence="2 3" key="1">
    <citation type="submission" date="2020-02" db="EMBL/GenBank/DDBJ databases">
        <authorList>
            <person name="Ma Q."/>
            <person name="Huang Y."/>
            <person name="Song X."/>
            <person name="Pei D."/>
        </authorList>
    </citation>
    <scope>NUCLEOTIDE SEQUENCE [LARGE SCALE GENOMIC DNA]</scope>
    <source>
        <strain evidence="2">Sxm20200214</strain>
        <tissue evidence="2">Leaf</tissue>
    </source>
</reference>
<dbReference type="Proteomes" id="UP000886595">
    <property type="component" value="Unassembled WGS sequence"/>
</dbReference>
<evidence type="ECO:0000256" key="1">
    <source>
        <dbReference type="SAM" id="MobiDB-lite"/>
    </source>
</evidence>
<dbReference type="AlphaFoldDB" id="A0A8X7WFM8"/>
<gene>
    <name evidence="2" type="ORF">Bca52824_010718</name>
</gene>
<accession>A0A8X7WFM8</accession>
<organism evidence="2 3">
    <name type="scientific">Brassica carinata</name>
    <name type="common">Ethiopian mustard</name>
    <name type="synonym">Abyssinian cabbage</name>
    <dbReference type="NCBI Taxonomy" id="52824"/>
    <lineage>
        <taxon>Eukaryota</taxon>
        <taxon>Viridiplantae</taxon>
        <taxon>Streptophyta</taxon>
        <taxon>Embryophyta</taxon>
        <taxon>Tracheophyta</taxon>
        <taxon>Spermatophyta</taxon>
        <taxon>Magnoliopsida</taxon>
        <taxon>eudicotyledons</taxon>
        <taxon>Gunneridae</taxon>
        <taxon>Pentapetalae</taxon>
        <taxon>rosids</taxon>
        <taxon>malvids</taxon>
        <taxon>Brassicales</taxon>
        <taxon>Brassicaceae</taxon>
        <taxon>Brassiceae</taxon>
        <taxon>Brassica</taxon>
    </lineage>
</organism>
<dbReference type="EMBL" id="JAAMPC010000002">
    <property type="protein sequence ID" value="KAG2327990.1"/>
    <property type="molecule type" value="Genomic_DNA"/>
</dbReference>
<proteinExistence type="predicted"/>
<feature type="compositionally biased region" description="Basic and acidic residues" evidence="1">
    <location>
        <begin position="40"/>
        <end position="53"/>
    </location>
</feature>
<name>A0A8X7WFM8_BRACI</name>
<protein>
    <submittedName>
        <fullName evidence="2">Uncharacterized protein</fullName>
    </submittedName>
</protein>
<feature type="region of interest" description="Disordered" evidence="1">
    <location>
        <begin position="1"/>
        <end position="70"/>
    </location>
</feature>